<dbReference type="Proteomes" id="UP000011723">
    <property type="component" value="Chromosome"/>
</dbReference>
<name>M1NU88_9CORY</name>
<dbReference type="EMBL" id="CP003697">
    <property type="protein sequence ID" value="AGF73042.1"/>
    <property type="molecule type" value="Genomic_DNA"/>
</dbReference>
<protein>
    <submittedName>
        <fullName evidence="1">Uncharacterized protein</fullName>
    </submittedName>
</protein>
<evidence type="ECO:0000313" key="1">
    <source>
        <dbReference type="EMBL" id="AGF73042.1"/>
    </source>
</evidence>
<dbReference type="HOGENOM" id="CLU_896337_0_0_11"/>
<organism evidence="1 2">
    <name type="scientific">Corynebacterium halotolerans YIM 70093 = DSM 44683</name>
    <dbReference type="NCBI Taxonomy" id="1121362"/>
    <lineage>
        <taxon>Bacteria</taxon>
        <taxon>Bacillati</taxon>
        <taxon>Actinomycetota</taxon>
        <taxon>Actinomycetes</taxon>
        <taxon>Mycobacteriales</taxon>
        <taxon>Corynebacteriaceae</taxon>
        <taxon>Corynebacterium</taxon>
    </lineage>
</organism>
<dbReference type="PATRIC" id="fig|1121362.3.peg.2067"/>
<evidence type="ECO:0000313" key="2">
    <source>
        <dbReference type="Proteomes" id="UP000011723"/>
    </source>
</evidence>
<proteinExistence type="predicted"/>
<dbReference type="KEGG" id="chn:A605_10210"/>
<dbReference type="STRING" id="1121362.A605_10210"/>
<dbReference type="eggNOG" id="COG0463">
    <property type="taxonomic scope" value="Bacteria"/>
</dbReference>
<accession>M1NU88</accession>
<gene>
    <name evidence="1" type="ORF">A605_10210</name>
</gene>
<dbReference type="AlphaFoldDB" id="M1NU88"/>
<reference evidence="1 2" key="1">
    <citation type="journal article" date="2012" name="Stand. Genomic Sci.">
        <title>Genome sequence of the halotolerant bacterium Corynebacterium halotolerans type strain YIM 70093(T) (= DSM 44683(T)).</title>
        <authorList>
            <person name="Ruckert C."/>
            <person name="Albersmeier A."/>
            <person name="Al-Dilaimi A."/>
            <person name="Niehaus K."/>
            <person name="Szczepanowski R."/>
            <person name="Kalinowski J."/>
        </authorList>
    </citation>
    <scope>NUCLEOTIDE SEQUENCE [LARGE SCALE GENOMIC DNA]</scope>
    <source>
        <strain evidence="1">YIM 70093</strain>
    </source>
</reference>
<dbReference type="SUPFAM" id="SSF53756">
    <property type="entry name" value="UDP-Glycosyltransferase/glycogen phosphorylase"/>
    <property type="match status" value="1"/>
</dbReference>
<sequence>MYSRALWVGSHVAGALFKNRHPETFWTAEFSDPLRFGVEGEPRQGDLVDNEVAKTLRRIISNRGFQDLEIKSLFDLVEAATMVLADEVIFTNQNQMTYMLSAYRNDFRTLVENKAIVRPHPVPSSAAYTAVPTNYCVNPERVNIGYFGSFYVNRGLGDVFTSIMNMKLEDRRRITLHIFCNTVEEARKQVLQWGLQDVIKINPYLPYMEFLNASTKFDVLLVNDVAKGVEQDLNPFLPSKISDYRGSGAKIWGLVDEGSPLSKQPLDFKSPVANSAAILNTLQEVVQSFDSALGTAQEIEADRKPMPRLE</sequence>
<keyword evidence="2" id="KW-1185">Reference proteome</keyword>